<dbReference type="PANTHER" id="PTHR46128:SF176">
    <property type="entry name" value="PENTACOTRIPEPTIDE-REPEAT REGION OF PRORP DOMAIN-CONTAINING PROTEIN"/>
    <property type="match status" value="1"/>
</dbReference>
<dbReference type="Pfam" id="PF13041">
    <property type="entry name" value="PPR_2"/>
    <property type="match status" value="5"/>
</dbReference>
<reference evidence="6" key="2">
    <citation type="submission" date="2021-12" db="EMBL/GenBank/DDBJ databases">
        <title>Resequencing data analysis of finger millet.</title>
        <authorList>
            <person name="Hatakeyama M."/>
            <person name="Aluri S."/>
            <person name="Balachadran M.T."/>
            <person name="Sivarajan S.R."/>
            <person name="Poveda L."/>
            <person name="Shimizu-Inatsugi R."/>
            <person name="Schlapbach R."/>
            <person name="Sreeman S.M."/>
            <person name="Shimizu K.K."/>
        </authorList>
    </citation>
    <scope>NUCLEOTIDE SEQUENCE</scope>
</reference>
<keyword evidence="3" id="KW-0809">Transit peptide</keyword>
<sequence>MLLRHRTFRGFRLPRRRRILLRLHSYSSKVHPPLQHPAPLQLHAAELWIAKGIAAAVVLRPHCLRPFHGLAPSPLAAAAALRFAPCADSALRIFGVLHSPPISVPPSEHSYRHIIALLCRAGRHRDALKLFDRMTDQSEFIPDAGFLSYIVGSCTSAGVLDDTITHNILVDGLCRAKEVNKGREVLRRLQRDGVCMPNVVTYTSVISGHSAQSSSDLIPWSFFAPETLLSGLPPTRITGVYVPESMTAAAASSSSSHKLRRPVFCILPCPSATAPSVAFASLVAAASCSAFTLTARKSTRRCSTRPRSSYTPPSSGSPRGIAAAVVLRPHCLRPFHGLAPSPLAAAAALRFAPCADSALRIFGVLHSPPISVPPSEHSYRHIIALLCRAGRHRDALKLFDRMTDQSGFIPDAGFLSYIVGSCTSAGVLDGAAALLSKASCYGCCIEPYTYNRLMNSFIDGGQARDAVVLFEGWIQDGSYTPDVWSFNVVIKGVCRVGDVQKALELVERMNEFGCSPDTITHNILVDGLCRAKEVNKGREVLRRLQRDGVCMPNVVTYTSVISGYCKAGKMEDAIQVFNDMIDFGTTPNAVTYNVLINGYGKVGDMESAERVYQQMMIRRCPPDVVTFSSLIDGYCRRGQLDCAMRVWKKMAQFHIHPNVYTFSIMIHSLCRQNRSQQALGLLRELNMRVDIAPQAFIYNPVIDILCKGGKLDEANLIVMDMQDKGCHPDKYTYTILIIGHCMKGRTPEAVSLFHKMMETGCYPDNLTVNSFISCLLKAGMPNEVDHIMHMASGRASSNQKVSSHMSQSQDISVAV</sequence>
<evidence type="ECO:0000256" key="4">
    <source>
        <dbReference type="PROSITE-ProRule" id="PRU00708"/>
    </source>
</evidence>
<keyword evidence="7" id="KW-1185">Reference proteome</keyword>
<feature type="repeat" description="PPR" evidence="4">
    <location>
        <begin position="375"/>
        <end position="410"/>
    </location>
</feature>
<dbReference type="Proteomes" id="UP001054889">
    <property type="component" value="Unassembled WGS sequence"/>
</dbReference>
<dbReference type="SUPFAM" id="SSF48452">
    <property type="entry name" value="TPR-like"/>
    <property type="match status" value="1"/>
</dbReference>
<dbReference type="InterPro" id="IPR050872">
    <property type="entry name" value="PPR_P_subfamily"/>
</dbReference>
<gene>
    <name evidence="6" type="primary">ga20189</name>
    <name evidence="6" type="ORF">PR202_ga20189</name>
</gene>
<accession>A0AAV5CW36</accession>
<keyword evidence="2" id="KW-0677">Repeat</keyword>
<dbReference type="InterPro" id="IPR002885">
    <property type="entry name" value="PPR_rpt"/>
</dbReference>
<evidence type="ECO:0000256" key="1">
    <source>
        <dbReference type="ARBA" id="ARBA00007626"/>
    </source>
</evidence>
<feature type="repeat" description="PPR" evidence="4">
    <location>
        <begin position="658"/>
        <end position="693"/>
    </location>
</feature>
<evidence type="ECO:0000256" key="3">
    <source>
        <dbReference type="ARBA" id="ARBA00022946"/>
    </source>
</evidence>
<evidence type="ECO:0008006" key="8">
    <source>
        <dbReference type="Google" id="ProtNLM"/>
    </source>
</evidence>
<evidence type="ECO:0000313" key="7">
    <source>
        <dbReference type="Proteomes" id="UP001054889"/>
    </source>
</evidence>
<evidence type="ECO:0000256" key="2">
    <source>
        <dbReference type="ARBA" id="ARBA00022737"/>
    </source>
</evidence>
<feature type="repeat" description="PPR" evidence="4">
    <location>
        <begin position="623"/>
        <end position="657"/>
    </location>
</feature>
<organism evidence="6 7">
    <name type="scientific">Eleusine coracana subsp. coracana</name>
    <dbReference type="NCBI Taxonomy" id="191504"/>
    <lineage>
        <taxon>Eukaryota</taxon>
        <taxon>Viridiplantae</taxon>
        <taxon>Streptophyta</taxon>
        <taxon>Embryophyta</taxon>
        <taxon>Tracheophyta</taxon>
        <taxon>Spermatophyta</taxon>
        <taxon>Magnoliopsida</taxon>
        <taxon>Liliopsida</taxon>
        <taxon>Poales</taxon>
        <taxon>Poaceae</taxon>
        <taxon>PACMAD clade</taxon>
        <taxon>Chloridoideae</taxon>
        <taxon>Cynodonteae</taxon>
        <taxon>Eleusininae</taxon>
        <taxon>Eleusine</taxon>
    </lineage>
</organism>
<feature type="repeat" description="PPR" evidence="4">
    <location>
        <begin position="694"/>
        <end position="728"/>
    </location>
</feature>
<feature type="repeat" description="PPR" evidence="4">
    <location>
        <begin position="588"/>
        <end position="622"/>
    </location>
</feature>
<feature type="region of interest" description="Disordered" evidence="5">
    <location>
        <begin position="796"/>
        <end position="815"/>
    </location>
</feature>
<feature type="repeat" description="PPR" evidence="4">
    <location>
        <begin position="162"/>
        <end position="196"/>
    </location>
</feature>
<feature type="repeat" description="PPR" evidence="4">
    <location>
        <begin position="553"/>
        <end position="587"/>
    </location>
</feature>
<feature type="repeat" description="PPR" evidence="4">
    <location>
        <begin position="517"/>
        <end position="551"/>
    </location>
</feature>
<reference evidence="6" key="1">
    <citation type="journal article" date="2018" name="DNA Res.">
        <title>Multiple hybrid de novo genome assembly of finger millet, an orphan allotetraploid crop.</title>
        <authorList>
            <person name="Hatakeyama M."/>
            <person name="Aluri S."/>
            <person name="Balachadran M.T."/>
            <person name="Sivarajan S.R."/>
            <person name="Patrignani A."/>
            <person name="Gruter S."/>
            <person name="Poveda L."/>
            <person name="Shimizu-Inatsugi R."/>
            <person name="Baeten J."/>
            <person name="Francoijs K.J."/>
            <person name="Nataraja K.N."/>
            <person name="Reddy Y.A.N."/>
            <person name="Phadnis S."/>
            <person name="Ravikumar R.L."/>
            <person name="Schlapbach R."/>
            <person name="Sreeman S.M."/>
            <person name="Shimizu K.K."/>
        </authorList>
    </citation>
    <scope>NUCLEOTIDE SEQUENCE</scope>
</reference>
<feature type="repeat" description="PPR" evidence="4">
    <location>
        <begin position="729"/>
        <end position="763"/>
    </location>
</feature>
<name>A0AAV5CW36_ELECO</name>
<evidence type="ECO:0000256" key="5">
    <source>
        <dbReference type="SAM" id="MobiDB-lite"/>
    </source>
</evidence>
<dbReference type="AlphaFoldDB" id="A0AAV5CW36"/>
<dbReference type="PROSITE" id="PS51375">
    <property type="entry name" value="PPR"/>
    <property type="match status" value="11"/>
</dbReference>
<protein>
    <recommendedName>
        <fullName evidence="8">Pentatricopeptide repeat-containing protein</fullName>
    </recommendedName>
</protein>
<feature type="repeat" description="PPR" evidence="4">
    <location>
        <begin position="482"/>
        <end position="516"/>
    </location>
</feature>
<dbReference type="Pfam" id="PF01535">
    <property type="entry name" value="PPR"/>
    <property type="match status" value="3"/>
</dbReference>
<dbReference type="PANTHER" id="PTHR46128">
    <property type="entry name" value="MITOCHONDRIAL GROUP I INTRON SPLICING FACTOR CCM1"/>
    <property type="match status" value="1"/>
</dbReference>
<evidence type="ECO:0000313" key="6">
    <source>
        <dbReference type="EMBL" id="GJN02803.1"/>
    </source>
</evidence>
<feature type="repeat" description="PPR" evidence="4">
    <location>
        <begin position="107"/>
        <end position="137"/>
    </location>
</feature>
<proteinExistence type="inferred from homology"/>
<dbReference type="InterPro" id="IPR011990">
    <property type="entry name" value="TPR-like_helical_dom_sf"/>
</dbReference>
<comment type="caution">
    <text evidence="6">The sequence shown here is derived from an EMBL/GenBank/DDBJ whole genome shotgun (WGS) entry which is preliminary data.</text>
</comment>
<comment type="similarity">
    <text evidence="1">Belongs to the PPR family. P subfamily.</text>
</comment>
<dbReference type="Gene3D" id="1.25.40.10">
    <property type="entry name" value="Tetratricopeptide repeat domain"/>
    <property type="match status" value="7"/>
</dbReference>
<dbReference type="EMBL" id="BQKI01000009">
    <property type="protein sequence ID" value="GJN02803.1"/>
    <property type="molecule type" value="Genomic_DNA"/>
</dbReference>
<dbReference type="NCBIfam" id="TIGR00756">
    <property type="entry name" value="PPR"/>
    <property type="match status" value="11"/>
</dbReference>